<protein>
    <recommendedName>
        <fullName evidence="3">DinB-like domain-containing protein</fullName>
    </recommendedName>
</protein>
<dbReference type="AlphaFoldDB" id="A0A2S7U528"/>
<comment type="caution">
    <text evidence="1">The sequence shown here is derived from an EMBL/GenBank/DDBJ whole genome shotgun (WGS) entry which is preliminary data.</text>
</comment>
<evidence type="ECO:0008006" key="3">
    <source>
        <dbReference type="Google" id="ProtNLM"/>
    </source>
</evidence>
<evidence type="ECO:0000313" key="1">
    <source>
        <dbReference type="EMBL" id="PQJ29504.1"/>
    </source>
</evidence>
<dbReference type="Proteomes" id="UP000239907">
    <property type="component" value="Unassembled WGS sequence"/>
</dbReference>
<name>A0A2S7U528_9BACT</name>
<dbReference type="RefSeq" id="WP_105044002.1">
    <property type="nucleotide sequence ID" value="NZ_MQWA01000001.1"/>
</dbReference>
<dbReference type="EMBL" id="MQWA01000001">
    <property type="protein sequence ID" value="PQJ29504.1"/>
    <property type="molecule type" value="Genomic_DNA"/>
</dbReference>
<organism evidence="1 2">
    <name type="scientific">Rubritalea profundi</name>
    <dbReference type="NCBI Taxonomy" id="1658618"/>
    <lineage>
        <taxon>Bacteria</taxon>
        <taxon>Pseudomonadati</taxon>
        <taxon>Verrucomicrobiota</taxon>
        <taxon>Verrucomicrobiia</taxon>
        <taxon>Verrucomicrobiales</taxon>
        <taxon>Rubritaleaceae</taxon>
        <taxon>Rubritalea</taxon>
    </lineage>
</organism>
<sequence length="188" mass="20763">MNPLIKLALRGKFALTTRGQAMNQARKALDSYMVLAMTLSEEAGKLPVRVPAMRGVDEDMRDWSFFMLLEHNLIVNRSITTRIKTLVTGEASPAPEGFDAKKDVMPSAITGSPQVAAFRRSINEHVKLVSSLSQLCGTATSQHPIFGTFDAHQWNCMLSFHLQIHLRQAAYIAEHAGDSIAGDLRVDQ</sequence>
<evidence type="ECO:0000313" key="2">
    <source>
        <dbReference type="Proteomes" id="UP000239907"/>
    </source>
</evidence>
<accession>A0A2S7U528</accession>
<keyword evidence="2" id="KW-1185">Reference proteome</keyword>
<reference evidence="1 2" key="1">
    <citation type="submission" date="2016-12" db="EMBL/GenBank/DDBJ databases">
        <title>Study of bacterial adaptation to deep sea.</title>
        <authorList>
            <person name="Song J."/>
            <person name="Yoshizawa S."/>
            <person name="Kogure K."/>
        </authorList>
    </citation>
    <scope>NUCLEOTIDE SEQUENCE [LARGE SCALE GENOMIC DNA]</scope>
    <source>
        <strain evidence="1 2">SAORIC-165</strain>
    </source>
</reference>
<gene>
    <name evidence="1" type="ORF">BSZ32_14050</name>
</gene>
<dbReference type="OrthoDB" id="9181047at2"/>
<proteinExistence type="predicted"/>
<dbReference type="InterPro" id="IPR034660">
    <property type="entry name" value="DinB/YfiT-like"/>
</dbReference>
<dbReference type="SUPFAM" id="SSF109854">
    <property type="entry name" value="DinB/YfiT-like putative metalloenzymes"/>
    <property type="match status" value="1"/>
</dbReference>
<dbReference type="Gene3D" id="1.20.120.450">
    <property type="entry name" value="dinb family like domain"/>
    <property type="match status" value="1"/>
</dbReference>